<protein>
    <submittedName>
        <fullName evidence="2">Toxin-antitoxin system toxin component, PIN family</fullName>
    </submittedName>
</protein>
<dbReference type="InterPro" id="IPR002716">
    <property type="entry name" value="PIN_dom"/>
</dbReference>
<name>A0AAE3H6Y2_9BACT</name>
<dbReference type="PANTHER" id="PTHR34610">
    <property type="entry name" value="SSL7007 PROTEIN"/>
    <property type="match status" value="1"/>
</dbReference>
<dbReference type="EMBL" id="RJUF01000194">
    <property type="protein sequence ID" value="MCP9765903.1"/>
    <property type="molecule type" value="Genomic_DNA"/>
</dbReference>
<evidence type="ECO:0000313" key="3">
    <source>
        <dbReference type="Proteomes" id="UP001204144"/>
    </source>
</evidence>
<accession>A0AAE3H6Y2</accession>
<dbReference type="InterPro" id="IPR002850">
    <property type="entry name" value="PIN_toxin-like"/>
</dbReference>
<dbReference type="Pfam" id="PF13470">
    <property type="entry name" value="PIN_3"/>
    <property type="match status" value="1"/>
</dbReference>
<proteinExistence type="predicted"/>
<gene>
    <name evidence="2" type="ORF">EGI31_23450</name>
</gene>
<dbReference type="NCBIfam" id="TIGR00305">
    <property type="entry name" value="putative toxin-antitoxin system toxin component, PIN family"/>
    <property type="match status" value="1"/>
</dbReference>
<sequence>MKKIALDTNILLVSIASKSKYHWVFEAFRNELFTLCVTTDILDEYAEIIEQKMGFQAGENALGVLENSINVDLITTYFRFNLLKDEDDNKFVDCAIAANADFIVTHNSDFNVLKEIDFPNVSVLNLDEFKEIIIRK</sequence>
<dbReference type="Gene3D" id="3.40.50.1010">
    <property type="entry name" value="5'-nuclease"/>
    <property type="match status" value="1"/>
</dbReference>
<reference evidence="2 3" key="1">
    <citation type="submission" date="2018-11" db="EMBL/GenBank/DDBJ databases">
        <title>Novel bacteria species description.</title>
        <authorList>
            <person name="Han J.-H."/>
        </authorList>
    </citation>
    <scope>NUCLEOTIDE SEQUENCE [LARGE SCALE GENOMIC DNA]</scope>
    <source>
        <strain evidence="2 3">KCTC23259</strain>
    </source>
</reference>
<dbReference type="PANTHER" id="PTHR34610:SF3">
    <property type="entry name" value="SSL7007 PROTEIN"/>
    <property type="match status" value="1"/>
</dbReference>
<dbReference type="Proteomes" id="UP001204144">
    <property type="component" value="Unassembled WGS sequence"/>
</dbReference>
<dbReference type="SUPFAM" id="SSF88723">
    <property type="entry name" value="PIN domain-like"/>
    <property type="match status" value="1"/>
</dbReference>
<dbReference type="InterPro" id="IPR029060">
    <property type="entry name" value="PIN-like_dom_sf"/>
</dbReference>
<evidence type="ECO:0000259" key="1">
    <source>
        <dbReference type="Pfam" id="PF13470"/>
    </source>
</evidence>
<evidence type="ECO:0000313" key="2">
    <source>
        <dbReference type="EMBL" id="MCP9765903.1"/>
    </source>
</evidence>
<comment type="caution">
    <text evidence="2">The sequence shown here is derived from an EMBL/GenBank/DDBJ whole genome shotgun (WGS) entry which is preliminary data.</text>
</comment>
<dbReference type="RefSeq" id="WP_255039608.1">
    <property type="nucleotide sequence ID" value="NZ_RJUF01000194.1"/>
</dbReference>
<organism evidence="2 3">
    <name type="scientific">Lacihabitans soyangensis</name>
    <dbReference type="NCBI Taxonomy" id="869394"/>
    <lineage>
        <taxon>Bacteria</taxon>
        <taxon>Pseudomonadati</taxon>
        <taxon>Bacteroidota</taxon>
        <taxon>Cytophagia</taxon>
        <taxon>Cytophagales</taxon>
        <taxon>Leadbetterellaceae</taxon>
        <taxon>Lacihabitans</taxon>
    </lineage>
</organism>
<dbReference type="AlphaFoldDB" id="A0AAE3H6Y2"/>
<keyword evidence="3" id="KW-1185">Reference proteome</keyword>
<feature type="domain" description="PIN" evidence="1">
    <location>
        <begin position="4"/>
        <end position="108"/>
    </location>
</feature>